<keyword evidence="1" id="KW-0378">Hydrolase</keyword>
<protein>
    <recommendedName>
        <fullName evidence="2">Sialate O-acetylesterase domain-containing protein</fullName>
    </recommendedName>
</protein>
<dbReference type="Gene3D" id="3.40.50.1110">
    <property type="entry name" value="SGNH hydrolase"/>
    <property type="match status" value="1"/>
</dbReference>
<reference evidence="3 4" key="1">
    <citation type="journal article" date="2021" name="Nat. Commun.">
        <title>Incipient diploidization of the medicinal plant Perilla within 10,000 years.</title>
        <authorList>
            <person name="Zhang Y."/>
            <person name="Shen Q."/>
            <person name="Leng L."/>
            <person name="Zhang D."/>
            <person name="Chen S."/>
            <person name="Shi Y."/>
            <person name="Ning Z."/>
            <person name="Chen S."/>
        </authorList>
    </citation>
    <scope>NUCLEOTIDE SEQUENCE [LARGE SCALE GENOMIC DNA]</scope>
    <source>
        <strain evidence="4">cv. PC099</strain>
    </source>
</reference>
<name>A0AAD4JEE6_PERFH</name>
<sequence length="222" mass="24403">MAGRGGISYNKWDGVIPAEDKADPQILRFNSKLTWEEAHDPLHQDIDPKTCGVGPGMSFAKTILAKDPCIGVIGLVPCAIGGTKISEWARGSKLYNDMMKRTKAALKEGGTLRGLMWFQGESDTSDLHDAESYKIKFEQFIDDVRVELQMPTLPVVQVLVTSGDGPYVEKVRESQMAVKLPNLKSVDAWGLPLQGDNVHLTVDAQIKVGHMLAHAFLQFPSQ</sequence>
<dbReference type="EMBL" id="SDAM02000086">
    <property type="protein sequence ID" value="KAH6831618.1"/>
    <property type="molecule type" value="Genomic_DNA"/>
</dbReference>
<dbReference type="InterPro" id="IPR052940">
    <property type="entry name" value="Carb_Esterase_6"/>
</dbReference>
<evidence type="ECO:0000313" key="4">
    <source>
        <dbReference type="Proteomes" id="UP001190926"/>
    </source>
</evidence>
<dbReference type="PANTHER" id="PTHR31988">
    <property type="entry name" value="ESTERASE, PUTATIVE (DUF303)-RELATED"/>
    <property type="match status" value="1"/>
</dbReference>
<comment type="caution">
    <text evidence="3">The sequence shown here is derived from an EMBL/GenBank/DDBJ whole genome shotgun (WGS) entry which is preliminary data.</text>
</comment>
<dbReference type="AlphaFoldDB" id="A0AAD4JEE6"/>
<dbReference type="InterPro" id="IPR005181">
    <property type="entry name" value="SASA"/>
</dbReference>
<dbReference type="Pfam" id="PF03629">
    <property type="entry name" value="SASA"/>
    <property type="match status" value="1"/>
</dbReference>
<organism evidence="3 4">
    <name type="scientific">Perilla frutescens var. hirtella</name>
    <name type="common">Perilla citriodora</name>
    <name type="synonym">Perilla setoyensis</name>
    <dbReference type="NCBI Taxonomy" id="608512"/>
    <lineage>
        <taxon>Eukaryota</taxon>
        <taxon>Viridiplantae</taxon>
        <taxon>Streptophyta</taxon>
        <taxon>Embryophyta</taxon>
        <taxon>Tracheophyta</taxon>
        <taxon>Spermatophyta</taxon>
        <taxon>Magnoliopsida</taxon>
        <taxon>eudicotyledons</taxon>
        <taxon>Gunneridae</taxon>
        <taxon>Pentapetalae</taxon>
        <taxon>asterids</taxon>
        <taxon>lamiids</taxon>
        <taxon>Lamiales</taxon>
        <taxon>Lamiaceae</taxon>
        <taxon>Nepetoideae</taxon>
        <taxon>Elsholtzieae</taxon>
        <taxon>Perilla</taxon>
    </lineage>
</organism>
<dbReference type="InterPro" id="IPR036514">
    <property type="entry name" value="SGNH_hydro_sf"/>
</dbReference>
<accession>A0AAD4JEE6</accession>
<dbReference type="GO" id="GO:0016787">
    <property type="term" value="F:hydrolase activity"/>
    <property type="evidence" value="ECO:0007669"/>
    <property type="project" value="UniProtKB-KW"/>
</dbReference>
<dbReference type="Proteomes" id="UP001190926">
    <property type="component" value="Unassembled WGS sequence"/>
</dbReference>
<evidence type="ECO:0000313" key="3">
    <source>
        <dbReference type="EMBL" id="KAH6831618.1"/>
    </source>
</evidence>
<dbReference type="SUPFAM" id="SSF52266">
    <property type="entry name" value="SGNH hydrolase"/>
    <property type="match status" value="1"/>
</dbReference>
<feature type="domain" description="Sialate O-acetylesterase" evidence="2">
    <location>
        <begin position="1"/>
        <end position="218"/>
    </location>
</feature>
<keyword evidence="4" id="KW-1185">Reference proteome</keyword>
<evidence type="ECO:0000256" key="1">
    <source>
        <dbReference type="ARBA" id="ARBA00022801"/>
    </source>
</evidence>
<proteinExistence type="predicted"/>
<gene>
    <name evidence="3" type="ORF">C2S53_008817</name>
</gene>
<dbReference type="PANTHER" id="PTHR31988:SF15">
    <property type="entry name" value="ESTERASE, PUTATIVE (DUF303)-RELATED"/>
    <property type="match status" value="1"/>
</dbReference>
<evidence type="ECO:0000259" key="2">
    <source>
        <dbReference type="Pfam" id="PF03629"/>
    </source>
</evidence>